<evidence type="ECO:0008006" key="3">
    <source>
        <dbReference type="Google" id="ProtNLM"/>
    </source>
</evidence>
<dbReference type="Proteomes" id="UP000032737">
    <property type="component" value="Chromosome"/>
</dbReference>
<evidence type="ECO:0000313" key="1">
    <source>
        <dbReference type="EMBL" id="CCV66575.1"/>
    </source>
</evidence>
<proteinExistence type="predicted"/>
<dbReference type="KEGG" id="abra:BN85315540"/>
<dbReference type="HOGENOM" id="CLU_087906_3_0_14"/>
<dbReference type="InterPro" id="IPR027417">
    <property type="entry name" value="P-loop_NTPase"/>
</dbReference>
<dbReference type="Gene3D" id="3.40.50.300">
    <property type="entry name" value="P-loop containing nucleotide triphosphate hydrolases"/>
    <property type="match status" value="1"/>
</dbReference>
<accession>U4KQ67</accession>
<dbReference type="SUPFAM" id="SSF52540">
    <property type="entry name" value="P-loop containing nucleoside triphosphate hydrolases"/>
    <property type="match status" value="1"/>
</dbReference>
<keyword evidence="2" id="KW-1185">Reference proteome</keyword>
<dbReference type="AlphaFoldDB" id="U4KQ67"/>
<protein>
    <recommendedName>
        <fullName evidence="3">Uridine kinase</fullName>
    </recommendedName>
</protein>
<name>U4KQ67_9MOLU</name>
<sequence length="238" mass="27950">MLHLKRINHHKYELDKRGTYCLSFNRFERLNREQKKLGLIVDEQSIFVTKNARNLMTMVFVIEELQDNDQIVIKLDGNAASGKTTLAQQLSMIYEMNVIHMDDFFKKPEIDQTTAYGKYATNIDFNKMNQSVVKPFLSKDKICYRPFDFKTHSHVGEVRLPYKKYLLIEGAYSMHPSLKIDAGLTVFYGIGKYKQIKRIYDRNGFKRLRMFLKKWIKNENAYHKALETQSSATVVLKA</sequence>
<reference evidence="1 2" key="1">
    <citation type="journal article" date="2013" name="J. Mol. Microbiol. Biotechnol.">
        <title>Analysis of the Complete Genomes of Acholeplasma brassicae , A. palmae and A. laidlawii and Their Comparison to the Obligate Parasites from ' Candidatus Phytoplasma'.</title>
        <authorList>
            <person name="Kube M."/>
            <person name="Siewert C."/>
            <person name="Migdoll A.M."/>
            <person name="Duduk B."/>
            <person name="Holz S."/>
            <person name="Rabus R."/>
            <person name="Seemuller E."/>
            <person name="Mitrovic J."/>
            <person name="Muller I."/>
            <person name="Buttner C."/>
            <person name="Reinhardt R."/>
        </authorList>
    </citation>
    <scope>NUCLEOTIDE SEQUENCE [LARGE SCALE GENOMIC DNA]</scope>
    <source>
        <strain evidence="2">0502</strain>
    </source>
</reference>
<organism evidence="1 2">
    <name type="scientific">Acholeplasma brassicae</name>
    <dbReference type="NCBI Taxonomy" id="61635"/>
    <lineage>
        <taxon>Bacteria</taxon>
        <taxon>Bacillati</taxon>
        <taxon>Mycoplasmatota</taxon>
        <taxon>Mollicutes</taxon>
        <taxon>Acholeplasmatales</taxon>
        <taxon>Acholeplasmataceae</taxon>
        <taxon>Acholeplasma</taxon>
    </lineage>
</organism>
<gene>
    <name evidence="1" type="ORF">BN85315540</name>
</gene>
<evidence type="ECO:0000313" key="2">
    <source>
        <dbReference type="Proteomes" id="UP000032737"/>
    </source>
</evidence>
<dbReference type="STRING" id="61635.BN85315540"/>
<dbReference type="EMBL" id="FO681348">
    <property type="protein sequence ID" value="CCV66575.1"/>
    <property type="molecule type" value="Genomic_DNA"/>
</dbReference>